<dbReference type="EMBL" id="LLXI01002721">
    <property type="protein sequence ID" value="PKY57835.1"/>
    <property type="molecule type" value="Genomic_DNA"/>
</dbReference>
<reference evidence="1 2" key="1">
    <citation type="submission" date="2015-10" db="EMBL/GenBank/DDBJ databases">
        <title>Genome analyses suggest a sexual origin of heterokaryosis in a supposedly ancient asexual fungus.</title>
        <authorList>
            <person name="Ropars J."/>
            <person name="Sedzielewska K."/>
            <person name="Noel J."/>
            <person name="Charron P."/>
            <person name="Farinelli L."/>
            <person name="Marton T."/>
            <person name="Kruger M."/>
            <person name="Pelin A."/>
            <person name="Brachmann A."/>
            <person name="Corradi N."/>
        </authorList>
    </citation>
    <scope>NUCLEOTIDE SEQUENCE [LARGE SCALE GENOMIC DNA]</scope>
    <source>
        <strain evidence="1 2">A4</strain>
    </source>
</reference>
<accession>A0A2I1HG42</accession>
<evidence type="ECO:0000313" key="2">
    <source>
        <dbReference type="Proteomes" id="UP000234323"/>
    </source>
</evidence>
<dbReference type="Proteomes" id="UP000234323">
    <property type="component" value="Unassembled WGS sequence"/>
</dbReference>
<evidence type="ECO:0000313" key="1">
    <source>
        <dbReference type="EMBL" id="PKY57835.1"/>
    </source>
</evidence>
<name>A0A2I1HG42_9GLOM</name>
<proteinExistence type="predicted"/>
<sequence length="73" mass="8645">MDSNEDLINLFEEIDEEIEIIEDKEYNINFFRNPLHNLSNDEISEIFLEDNDELLSSDEEENFEINSESSANE</sequence>
<feature type="non-terminal residue" evidence="1">
    <location>
        <position position="73"/>
    </location>
</feature>
<organism evidence="1 2">
    <name type="scientific">Rhizophagus irregularis</name>
    <dbReference type="NCBI Taxonomy" id="588596"/>
    <lineage>
        <taxon>Eukaryota</taxon>
        <taxon>Fungi</taxon>
        <taxon>Fungi incertae sedis</taxon>
        <taxon>Mucoromycota</taxon>
        <taxon>Glomeromycotina</taxon>
        <taxon>Glomeromycetes</taxon>
        <taxon>Glomerales</taxon>
        <taxon>Glomeraceae</taxon>
        <taxon>Rhizophagus</taxon>
    </lineage>
</organism>
<gene>
    <name evidence="1" type="ORF">RhiirA4_479209</name>
</gene>
<dbReference type="AlphaFoldDB" id="A0A2I1HG42"/>
<comment type="caution">
    <text evidence="1">The sequence shown here is derived from an EMBL/GenBank/DDBJ whole genome shotgun (WGS) entry which is preliminary data.</text>
</comment>
<keyword evidence="2" id="KW-1185">Reference proteome</keyword>
<protein>
    <submittedName>
        <fullName evidence="1">Uncharacterized protein</fullName>
    </submittedName>
</protein>